<feature type="region of interest" description="Disordered" evidence="4">
    <location>
        <begin position="292"/>
        <end position="318"/>
    </location>
</feature>
<dbReference type="GO" id="GO:0006355">
    <property type="term" value="P:regulation of DNA-templated transcription"/>
    <property type="evidence" value="ECO:0007669"/>
    <property type="project" value="InterPro"/>
</dbReference>
<feature type="domain" description="MYST-type HAT" evidence="5">
    <location>
        <begin position="468"/>
        <end position="733"/>
    </location>
</feature>
<dbReference type="EMBL" id="CAJNOU010000049">
    <property type="protein sequence ID" value="CAF0833719.1"/>
    <property type="molecule type" value="Genomic_DNA"/>
</dbReference>
<dbReference type="PROSITE" id="PS51726">
    <property type="entry name" value="MYST_HAT"/>
    <property type="match status" value="1"/>
</dbReference>
<evidence type="ECO:0000256" key="2">
    <source>
        <dbReference type="ARBA" id="ARBA00013184"/>
    </source>
</evidence>
<evidence type="ECO:0000259" key="5">
    <source>
        <dbReference type="PROSITE" id="PS51726"/>
    </source>
</evidence>
<feature type="compositionally biased region" description="Polar residues" evidence="4">
    <location>
        <begin position="157"/>
        <end position="168"/>
    </location>
</feature>
<gene>
    <name evidence="6" type="ORF">SEV965_LOCUS2252</name>
</gene>
<comment type="similarity">
    <text evidence="1">Belongs to the MYST (SAS/MOZ) family.</text>
</comment>
<feature type="compositionally biased region" description="Low complexity" evidence="4">
    <location>
        <begin position="204"/>
        <end position="221"/>
    </location>
</feature>
<reference evidence="6" key="1">
    <citation type="submission" date="2021-02" db="EMBL/GenBank/DDBJ databases">
        <authorList>
            <person name="Nowell W R."/>
        </authorList>
    </citation>
    <scope>NUCLEOTIDE SEQUENCE</scope>
</reference>
<sequence length="758" mass="86644">MNHHKKHTHRKSSASSTSSENNLLQNNEQSLCRTSQSSSSSSGSSAKKKLIYPNVPKRIQQQCSTINEHNDTIQTESEIIIIPTEIQSQKRDTYSSNMSSSNRNAYVRHTLDLITKYTSPQKPFSKEPHDQSLSSIQNRANNINNSQSINQSKSKRTLSPLNETNQQNHESKRKKSFDNDDDDDDNDNDELSQFLDYRCNKKLSSQNDNTTISSQTTTTTDGEQRKPTVRKPTVRKLSINQQKPIVSQIVPIEQPIVNTPTESDEILIIEPDVDTEEENTIDREGIISLAKHSQNSNTESKDHLKNSKSNPIIPSPIRLPIDNHIDSLNSTNENHVSITPIKNSNSIYSPSNNISKQILNNSINNFSPGSNFGRRRRYSSTSTTSFLYDTPCSSFSRTTTNNTILNSQININNECETQTLLPTNIDMIHQLILQMNSNINENEYNIDYNSMEISKKLFHQSASLFSTNKYQTIPLLIKKQFFNIGRYEIEVPFPMNSNKIPIIYACDICLKHFHGSSIAFQRHTSKCLSIQPPGKLVYNENDLAIFEIGQTKLNIEQRIYIKSLCRIARLFIDSNKKIQFYQNVSFKWRIYAVVIIICQGFRILTFSLSFYCYFLIRSNASENLIYSSPARPLDITSLSAFRNYWCDIVLTHIINHNQSSIKTITLDNLARQTFIHPKDILSSLYSNGFIVPHSNDKSSVYLLDCAYQSISSKNLHIRNKSLFMNMKLINTDDEKKIMIDKNNNDKNHDSGIEEIVLD</sequence>
<feature type="compositionally biased region" description="Basic residues" evidence="4">
    <location>
        <begin position="1"/>
        <end position="12"/>
    </location>
</feature>
<feature type="compositionally biased region" description="Acidic residues" evidence="4">
    <location>
        <begin position="179"/>
        <end position="190"/>
    </location>
</feature>
<name>A0A813V813_9BILA</name>
<comment type="caution">
    <text evidence="6">The sequence shown here is derived from an EMBL/GenBank/DDBJ whole genome shotgun (WGS) entry which is preliminary data.</text>
</comment>
<evidence type="ECO:0000313" key="7">
    <source>
        <dbReference type="Proteomes" id="UP000663889"/>
    </source>
</evidence>
<feature type="region of interest" description="Disordered" evidence="4">
    <location>
        <begin position="140"/>
        <end position="235"/>
    </location>
</feature>
<evidence type="ECO:0000256" key="4">
    <source>
        <dbReference type="SAM" id="MobiDB-lite"/>
    </source>
</evidence>
<evidence type="ECO:0000256" key="3">
    <source>
        <dbReference type="ARBA" id="ARBA00022990"/>
    </source>
</evidence>
<dbReference type="Gene3D" id="1.10.10.10">
    <property type="entry name" value="Winged helix-like DNA-binding domain superfamily/Winged helix DNA-binding domain"/>
    <property type="match status" value="1"/>
</dbReference>
<dbReference type="Pfam" id="PF01853">
    <property type="entry name" value="MOZ_SAS"/>
    <property type="match status" value="1"/>
</dbReference>
<dbReference type="GO" id="GO:0004402">
    <property type="term" value="F:histone acetyltransferase activity"/>
    <property type="evidence" value="ECO:0007669"/>
    <property type="project" value="InterPro"/>
</dbReference>
<dbReference type="SUPFAM" id="SSF55729">
    <property type="entry name" value="Acyl-CoA N-acyltransferases (Nat)"/>
    <property type="match status" value="1"/>
</dbReference>
<dbReference type="Proteomes" id="UP000663889">
    <property type="component" value="Unassembled WGS sequence"/>
</dbReference>
<accession>A0A813V813</accession>
<feature type="compositionally biased region" description="Low complexity" evidence="4">
    <location>
        <begin position="13"/>
        <end position="45"/>
    </location>
</feature>
<dbReference type="InterPro" id="IPR016181">
    <property type="entry name" value="Acyl_CoA_acyltransferase"/>
</dbReference>
<dbReference type="Gene3D" id="3.40.630.30">
    <property type="match status" value="2"/>
</dbReference>
<proteinExistence type="inferred from homology"/>
<organism evidence="6 7">
    <name type="scientific">Rotaria sordida</name>
    <dbReference type="NCBI Taxonomy" id="392033"/>
    <lineage>
        <taxon>Eukaryota</taxon>
        <taxon>Metazoa</taxon>
        <taxon>Spiralia</taxon>
        <taxon>Gnathifera</taxon>
        <taxon>Rotifera</taxon>
        <taxon>Eurotatoria</taxon>
        <taxon>Bdelloidea</taxon>
        <taxon>Philodinida</taxon>
        <taxon>Philodinidae</taxon>
        <taxon>Rotaria</taxon>
    </lineage>
</organism>
<dbReference type="AlphaFoldDB" id="A0A813V813"/>
<feature type="region of interest" description="Disordered" evidence="4">
    <location>
        <begin position="1"/>
        <end position="54"/>
    </location>
</feature>
<dbReference type="EC" id="2.3.1.48" evidence="2"/>
<evidence type="ECO:0000256" key="1">
    <source>
        <dbReference type="ARBA" id="ARBA00010107"/>
    </source>
</evidence>
<dbReference type="InterPro" id="IPR036388">
    <property type="entry name" value="WH-like_DNA-bd_sf"/>
</dbReference>
<evidence type="ECO:0000313" key="6">
    <source>
        <dbReference type="EMBL" id="CAF0833719.1"/>
    </source>
</evidence>
<keyword evidence="3" id="KW-0007">Acetylation</keyword>
<protein>
    <recommendedName>
        <fullName evidence="2">histone acetyltransferase</fullName>
        <ecNumber evidence="2">2.3.1.48</ecNumber>
    </recommendedName>
</protein>
<feature type="compositionally biased region" description="Low complexity" evidence="4">
    <location>
        <begin position="140"/>
        <end position="152"/>
    </location>
</feature>
<dbReference type="InterPro" id="IPR002717">
    <property type="entry name" value="HAT_MYST-type"/>
</dbReference>